<dbReference type="GO" id="GO:0005509">
    <property type="term" value="F:calcium ion binding"/>
    <property type="evidence" value="ECO:0007669"/>
    <property type="project" value="InterPro"/>
</dbReference>
<dbReference type="EMBL" id="QLII01000001">
    <property type="protein sequence ID" value="RAI77476.1"/>
    <property type="molecule type" value="Genomic_DNA"/>
</dbReference>
<dbReference type="Pfam" id="PF05345">
    <property type="entry name" value="He_PIG"/>
    <property type="match status" value="1"/>
</dbReference>
<dbReference type="SMART" id="SM00736">
    <property type="entry name" value="CADG"/>
    <property type="match status" value="1"/>
</dbReference>
<feature type="region of interest" description="Disordered" evidence="1">
    <location>
        <begin position="651"/>
        <end position="670"/>
    </location>
</feature>
<reference evidence="3 4" key="1">
    <citation type="submission" date="2018-06" db="EMBL/GenBank/DDBJ databases">
        <title>Spirosoma sp. HMF3257 Genome sequencing and assembly.</title>
        <authorList>
            <person name="Kang H."/>
            <person name="Cha I."/>
            <person name="Kim H."/>
            <person name="Kang J."/>
            <person name="Joh K."/>
        </authorList>
    </citation>
    <scope>NUCLEOTIDE SEQUENCE [LARGE SCALE GENOMIC DNA]</scope>
    <source>
        <strain evidence="3 4">HMF3257</strain>
    </source>
</reference>
<evidence type="ECO:0000256" key="1">
    <source>
        <dbReference type="SAM" id="MobiDB-lite"/>
    </source>
</evidence>
<dbReference type="AlphaFoldDB" id="A0A327NU13"/>
<evidence type="ECO:0000313" key="3">
    <source>
        <dbReference type="EMBL" id="RAI77476.1"/>
    </source>
</evidence>
<dbReference type="InterPro" id="IPR015919">
    <property type="entry name" value="Cadherin-like_sf"/>
</dbReference>
<dbReference type="Proteomes" id="UP000249016">
    <property type="component" value="Unassembled WGS sequence"/>
</dbReference>
<dbReference type="InterPro" id="IPR013783">
    <property type="entry name" value="Ig-like_fold"/>
</dbReference>
<feature type="domain" description="Dystroglycan-type cadherin-like" evidence="2">
    <location>
        <begin position="666"/>
        <end position="756"/>
    </location>
</feature>
<name>A0A327NU13_9BACT</name>
<dbReference type="OrthoDB" id="9814627at2"/>
<protein>
    <recommendedName>
        <fullName evidence="2">Dystroglycan-type cadherin-like domain-containing protein</fullName>
    </recommendedName>
</protein>
<sequence length="822" mass="88546">MATADRSSDGSYSLYGMLKRITYPTKGYTEITYEPNRVKYSSMTPVPRFMRDQNVLSGYTLLTQDALSDCNQQTKTGTFSVAQNLVGVRISWELQGYSNPGNNVGSSFDLTNPTAGLILVSDSYAGHKTGSTRIDLPAGTYTYTLRVGCQTPQLGPALPTSIPVDTSQTAAPVLPPPLASFSVGKPVSDDITLAIGGNRVQKVVDYDQSKGYNERVITYNQATLLNKPDYITTRETPSTTGQLSACFSLGHTNVVNERTIYNWDGFHVSYRQVTESFGQGGINGQKTYTFDDVYYLGVSFDQAPYPPAQNIPWRTANLLTENSYRKNPDSSFELVAKSGTSYTSGRLSATANGKKIERILACPTNSGVNEQSPNTYFNSITVPVFSDQFGVEIKTEEQWFGTNVLSQSTSYSYNTDWLVNRVATTNSKNQPEEVLTYYANDYENSASPHIGSLKTINAIGVPVKTIRTVNGQAVEGVLTRTDALGNPIELYRLDVAAPVTLTHDRNTFMPSGFNLFQNRQYSSKGNITQITPRNGPTRTYIWGYNHTYPIAEVVNATQSQVEGIGGVGSLESVATVMADASVQNIGTALRSGLTTSLVTSTVMQSGVGIKQLTAPSGLNTNYVYDGVNRLSTISNNKNEIVKEYTYNYRDPNASVGTSPDGNQSPSSTGTISDQLATVNQAYTYTVLSSLFTDPENQGLTYTVSGLPAGLSYSNYVISGTPSALGQSSVTVTATDPGGLSSSITFFLTVGTCFITDPYIVTGSFSSAISISAVNRIETDAVQQVLVNPSASLTLKAGQSVKLKAGFVIKPGAAFRAYTGPCN</sequence>
<evidence type="ECO:0000259" key="2">
    <source>
        <dbReference type="SMART" id="SM00736"/>
    </source>
</evidence>
<dbReference type="InterPro" id="IPR006644">
    <property type="entry name" value="Cadg"/>
</dbReference>
<proteinExistence type="predicted"/>
<evidence type="ECO:0000313" key="4">
    <source>
        <dbReference type="Proteomes" id="UP000249016"/>
    </source>
</evidence>
<dbReference type="InterPro" id="IPR055015">
    <property type="entry name" value="GCX_COOH"/>
</dbReference>
<organism evidence="3 4">
    <name type="scientific">Spirosoma telluris</name>
    <dbReference type="NCBI Taxonomy" id="2183553"/>
    <lineage>
        <taxon>Bacteria</taxon>
        <taxon>Pseudomonadati</taxon>
        <taxon>Bacteroidota</taxon>
        <taxon>Cytophagia</taxon>
        <taxon>Cytophagales</taxon>
        <taxon>Cytophagaceae</taxon>
        <taxon>Spirosoma</taxon>
    </lineage>
</organism>
<comment type="caution">
    <text evidence="3">The sequence shown here is derived from an EMBL/GenBank/DDBJ whole genome shotgun (WGS) entry which is preliminary data.</text>
</comment>
<dbReference type="GO" id="GO:0016020">
    <property type="term" value="C:membrane"/>
    <property type="evidence" value="ECO:0007669"/>
    <property type="project" value="InterPro"/>
</dbReference>
<feature type="compositionally biased region" description="Polar residues" evidence="1">
    <location>
        <begin position="654"/>
        <end position="670"/>
    </location>
</feature>
<accession>A0A327NU13</accession>
<dbReference type="SUPFAM" id="SSF49313">
    <property type="entry name" value="Cadherin-like"/>
    <property type="match status" value="1"/>
</dbReference>
<gene>
    <name evidence="3" type="ORF">HMF3257_30815</name>
</gene>
<dbReference type="RefSeq" id="WP_111348172.1">
    <property type="nucleotide sequence ID" value="NZ_QLII01000001.1"/>
</dbReference>
<dbReference type="NCBIfam" id="NF045639">
    <property type="entry name" value="GCX_COOH"/>
    <property type="match status" value="1"/>
</dbReference>
<keyword evidence="4" id="KW-1185">Reference proteome</keyword>
<dbReference type="Gene3D" id="2.60.40.10">
    <property type="entry name" value="Immunoglobulins"/>
    <property type="match status" value="1"/>
</dbReference>